<organism evidence="2 3">
    <name type="scientific">Romanomermis culicivorax</name>
    <name type="common">Nematode worm</name>
    <dbReference type="NCBI Taxonomy" id="13658"/>
    <lineage>
        <taxon>Eukaryota</taxon>
        <taxon>Metazoa</taxon>
        <taxon>Ecdysozoa</taxon>
        <taxon>Nematoda</taxon>
        <taxon>Enoplea</taxon>
        <taxon>Dorylaimia</taxon>
        <taxon>Mermithida</taxon>
        <taxon>Mermithoidea</taxon>
        <taxon>Mermithidae</taxon>
        <taxon>Romanomermis</taxon>
    </lineage>
</organism>
<sequence>MTIDPSMKYVAACCAFTHLLVACLLSECPFSLVFFYSLVVGPLFSNALTTAMHETTHNLAFAEESGHPYRNKMFVLWLNTFLAFPGIAEWNKLQVPKSTHFVAWNWFTVAIFDALLFFNFGWKSLFYMIFSSWMNDTIFVQGSKNYADHMTIDGQEGMQTTSYYGWFNYIRSTAIEYYSDDQFIQCSLFGAVISMLKAKPREGITKHICLTKTN</sequence>
<dbReference type="WBParaSite" id="nRc.2.0.1.t17574-RA">
    <property type="protein sequence ID" value="nRc.2.0.1.t17574-RA"/>
    <property type="gene ID" value="nRc.2.0.1.g17574"/>
</dbReference>
<reference evidence="3" key="1">
    <citation type="submission" date="2022-11" db="UniProtKB">
        <authorList>
            <consortium name="WormBaseParasite"/>
        </authorList>
    </citation>
    <scope>IDENTIFICATION</scope>
</reference>
<dbReference type="PANTHER" id="PTHR12879">
    <property type="entry name" value="SPHINGOLIPID DELTA 4 DESATURASE/C-4 HYDROXYLASE PROTEIN DES2"/>
    <property type="match status" value="1"/>
</dbReference>
<dbReference type="GO" id="GO:0042284">
    <property type="term" value="F:sphingolipid delta-4 desaturase activity"/>
    <property type="evidence" value="ECO:0007669"/>
    <property type="project" value="TreeGrafter"/>
</dbReference>
<evidence type="ECO:0000313" key="3">
    <source>
        <dbReference type="WBParaSite" id="nRc.2.0.1.t17574-RA"/>
    </source>
</evidence>
<proteinExistence type="predicted"/>
<dbReference type="AlphaFoldDB" id="A0A915ITQ0"/>
<evidence type="ECO:0000256" key="1">
    <source>
        <dbReference type="SAM" id="Phobius"/>
    </source>
</evidence>
<keyword evidence="1" id="KW-0472">Membrane</keyword>
<dbReference type="PANTHER" id="PTHR12879:SF8">
    <property type="entry name" value="SPHINGOLIPID DELTA(4)-DESATURASE DES1"/>
    <property type="match status" value="1"/>
</dbReference>
<evidence type="ECO:0000313" key="2">
    <source>
        <dbReference type="Proteomes" id="UP000887565"/>
    </source>
</evidence>
<name>A0A915ITQ0_ROMCU</name>
<keyword evidence="2" id="KW-1185">Reference proteome</keyword>
<dbReference type="GO" id="GO:0016020">
    <property type="term" value="C:membrane"/>
    <property type="evidence" value="ECO:0007669"/>
    <property type="project" value="GOC"/>
</dbReference>
<protein>
    <submittedName>
        <fullName evidence="3">Fatty acid desaturase domain-containing protein</fullName>
    </submittedName>
</protein>
<accession>A0A915ITQ0</accession>
<keyword evidence="1" id="KW-0812">Transmembrane</keyword>
<keyword evidence="1" id="KW-1133">Transmembrane helix</keyword>
<dbReference type="Proteomes" id="UP000887565">
    <property type="component" value="Unplaced"/>
</dbReference>
<feature type="transmembrane region" description="Helical" evidence="1">
    <location>
        <begin position="103"/>
        <end position="122"/>
    </location>
</feature>
<dbReference type="GO" id="GO:0046513">
    <property type="term" value="P:ceramide biosynthetic process"/>
    <property type="evidence" value="ECO:0007669"/>
    <property type="project" value="TreeGrafter"/>
</dbReference>